<dbReference type="EMBL" id="OUNR01000021">
    <property type="protein sequence ID" value="SPP66658.1"/>
    <property type="molecule type" value="Genomic_DNA"/>
</dbReference>
<organism evidence="1 2">
    <name type="scientific">Nitrospira lenta</name>
    <dbReference type="NCBI Taxonomy" id="1436998"/>
    <lineage>
        <taxon>Bacteria</taxon>
        <taxon>Pseudomonadati</taxon>
        <taxon>Nitrospirota</taxon>
        <taxon>Nitrospiria</taxon>
        <taxon>Nitrospirales</taxon>
        <taxon>Nitrospiraceae</taxon>
        <taxon>Nitrospira</taxon>
    </lineage>
</organism>
<dbReference type="InParanoid" id="A0A330LBH1"/>
<name>A0A330LBH1_9BACT</name>
<dbReference type="Proteomes" id="UP000248168">
    <property type="component" value="Unassembled WGS sequence"/>
</dbReference>
<accession>A0A330LBH1</accession>
<evidence type="ECO:0000313" key="2">
    <source>
        <dbReference type="Proteomes" id="UP000248168"/>
    </source>
</evidence>
<keyword evidence="2" id="KW-1185">Reference proteome</keyword>
<dbReference type="AlphaFoldDB" id="A0A330LBH1"/>
<protein>
    <submittedName>
        <fullName evidence="1">Uncharacterized protein</fullName>
    </submittedName>
</protein>
<evidence type="ECO:0000313" key="1">
    <source>
        <dbReference type="EMBL" id="SPP66658.1"/>
    </source>
</evidence>
<gene>
    <name evidence="1" type="ORF">NITLEN_80086</name>
</gene>
<sequence>MNRPAGIRIVLRHLLHEPEPAATHIHERRDSITQLTYNAAALTPYTFTQGTSCVRYSLSAQAGSSARSSAIS</sequence>
<reference evidence="2" key="1">
    <citation type="submission" date="2018-04" db="EMBL/GenBank/DDBJ databases">
        <authorList>
            <person name="Lucker S."/>
            <person name="Sakoula D."/>
        </authorList>
    </citation>
    <scope>NUCLEOTIDE SEQUENCE [LARGE SCALE GENOMIC DNA]</scope>
</reference>
<proteinExistence type="predicted"/>